<reference evidence="3 4" key="1">
    <citation type="submission" date="2017-05" db="EMBL/GenBank/DDBJ databases">
        <title>The Genome Sequence of Tsuchiyaea wingfieldii DSM 27421.</title>
        <authorList>
            <person name="Cuomo C."/>
            <person name="Passer A."/>
            <person name="Billmyre B."/>
            <person name="Heitman J."/>
        </authorList>
    </citation>
    <scope>NUCLEOTIDE SEQUENCE [LARGE SCALE GENOMIC DNA]</scope>
    <source>
        <strain evidence="3 4">DSM 27421</strain>
    </source>
</reference>
<comment type="caution">
    <text evidence="3">The sequence shown here is derived from an EMBL/GenBank/DDBJ whole genome shotgun (WGS) entry which is preliminary data.</text>
</comment>
<sequence length="908" mass="100348">MINVVHDRTWSEVAPSQHFSSGSTLQSQCVPILRDDDVLFKDGNLSPHPDSTVFIMSNIDFDADKKILSRKTIVFLRHVERATFDQYTKSADTASRMNNDIFDGLERTEDGWIDETFANKDPEVLARQEKDLDATSPRAKHRAEHLARDAAAASHASYYAHPALHLHTYLGGDKQPAAVDREGQPVGALNDPAQPIAQGPEGSAPPTGAPTEPGAGVHNIPGVNANTEADRKTGIEGTKEEEGGKQDAGAPSGVDKGALEIGGEAGGTKTSPGPTAEQVQQHRAQEQQQNGHHLDVPNGRPGLERHWSVQGRMNPHLQMMCGPLISYYTVKDNIWQGAAMVVIRNEGSVLNPPPALSLAFHPYTPPSDDQPTLHEPEVQLLPPATIPSQNIFTYNSSEGAMSFHRFIIEVPLQRIQTTVRYSLNGGAAMDFVVPALGQNLRWAAHSCNGFSSGVNPDDFKGSYPSGYDPVWEDMLLKHQEKAFHCMVGGGDQIYCDAITREPELQSWINAPDRKRKLASPLTDEIRLAVDRFYFNHYCKIFRSNAFGRANSTIPMVNMLDDHDLIDGFGTYDDETQASALMSHVGSRGYFWFLLFQLFVHDGFDGVDPTPGTHIVKSLVLGDKNGPWIPHPTHSLLVYLGPKVGMLALDCRAERKLTEIVRPETYAKNFAEARKRFVGIEQLVLLLGVPIAYPRMSFLEHFLELKWNPVNILARHNAMGLGGMVNKFNQASELLDDLNDHWCANTHKKERNWLVLECQKIAQEMHARVTFLSGDVHLAAVGCLYTKGSKKGQGLMEPEKDWRYMLNVVTSAIVNTPPPGGAAKMVAMLGGHTHRTLHKHDTDEHMVPLFKTDTDGSALSKQFTLARRNYTVVEYQQGDGSLSFDIRVEKSQGAGETVGYEVKAPAPRW</sequence>
<dbReference type="AlphaFoldDB" id="A0A5D3B2U2"/>
<feature type="domain" description="PhoD-like phosphatase" evidence="2">
    <location>
        <begin position="425"/>
        <end position="702"/>
    </location>
</feature>
<dbReference type="InterPro" id="IPR043904">
    <property type="entry name" value="PhoD_2-like"/>
</dbReference>
<feature type="compositionally biased region" description="Basic and acidic residues" evidence="1">
    <location>
        <begin position="228"/>
        <end position="245"/>
    </location>
</feature>
<name>A0A5D3B2U2_9TREE</name>
<dbReference type="PANTHER" id="PTHR46689:SF1">
    <property type="entry name" value="PHOD-LIKE PHOSPHATASE DOMAIN-CONTAINING PROTEIN"/>
    <property type="match status" value="1"/>
</dbReference>
<evidence type="ECO:0000313" key="4">
    <source>
        <dbReference type="Proteomes" id="UP000322245"/>
    </source>
</evidence>
<dbReference type="PANTHER" id="PTHR46689">
    <property type="entry name" value="MEMBRANE PROTEIN, PUTATIVE-RELATED"/>
    <property type="match status" value="1"/>
</dbReference>
<evidence type="ECO:0000313" key="3">
    <source>
        <dbReference type="EMBL" id="TYJ56841.1"/>
    </source>
</evidence>
<dbReference type="GO" id="GO:0016020">
    <property type="term" value="C:membrane"/>
    <property type="evidence" value="ECO:0007669"/>
    <property type="project" value="TreeGrafter"/>
</dbReference>
<accession>A0A5D3B2U2</accession>
<feature type="region of interest" description="Disordered" evidence="1">
    <location>
        <begin position="174"/>
        <end position="306"/>
    </location>
</feature>
<dbReference type="EMBL" id="NIDF01000019">
    <property type="protein sequence ID" value="TYJ56841.1"/>
    <property type="molecule type" value="Genomic_DNA"/>
</dbReference>
<dbReference type="InterPro" id="IPR038607">
    <property type="entry name" value="PhoD-like_sf"/>
</dbReference>
<organism evidence="3 4">
    <name type="scientific">Cryptococcus floricola</name>
    <dbReference type="NCBI Taxonomy" id="2591691"/>
    <lineage>
        <taxon>Eukaryota</taxon>
        <taxon>Fungi</taxon>
        <taxon>Dikarya</taxon>
        <taxon>Basidiomycota</taxon>
        <taxon>Agaricomycotina</taxon>
        <taxon>Tremellomycetes</taxon>
        <taxon>Tremellales</taxon>
        <taxon>Cryptococcaceae</taxon>
        <taxon>Cryptococcus</taxon>
    </lineage>
</organism>
<evidence type="ECO:0000259" key="2">
    <source>
        <dbReference type="Pfam" id="PF19050"/>
    </source>
</evidence>
<dbReference type="CDD" id="cd07389">
    <property type="entry name" value="MPP_PhoD"/>
    <property type="match status" value="1"/>
</dbReference>
<dbReference type="Pfam" id="PF19050">
    <property type="entry name" value="PhoD_2"/>
    <property type="match status" value="2"/>
</dbReference>
<feature type="compositionally biased region" description="Low complexity" evidence="1">
    <location>
        <begin position="278"/>
        <end position="289"/>
    </location>
</feature>
<keyword evidence="4" id="KW-1185">Reference proteome</keyword>
<dbReference type="InterPro" id="IPR018946">
    <property type="entry name" value="PhoD-like_MPP"/>
</dbReference>
<proteinExistence type="predicted"/>
<evidence type="ECO:0000256" key="1">
    <source>
        <dbReference type="SAM" id="MobiDB-lite"/>
    </source>
</evidence>
<feature type="compositionally biased region" description="Low complexity" evidence="1">
    <location>
        <begin position="202"/>
        <end position="216"/>
    </location>
</feature>
<protein>
    <recommendedName>
        <fullName evidence="2">PhoD-like phosphatase domain-containing protein</fullName>
    </recommendedName>
</protein>
<gene>
    <name evidence="3" type="ORF">B9479_002451</name>
</gene>
<feature type="domain" description="PhoD-like phosphatase" evidence="2">
    <location>
        <begin position="720"/>
        <end position="878"/>
    </location>
</feature>
<dbReference type="Gene3D" id="3.60.21.70">
    <property type="entry name" value="PhoD-like phosphatase"/>
    <property type="match status" value="1"/>
</dbReference>
<dbReference type="Proteomes" id="UP000322245">
    <property type="component" value="Unassembled WGS sequence"/>
</dbReference>